<accession>A0AA38WIN1</accession>
<dbReference type="PANTHER" id="PTHR46481:SF10">
    <property type="entry name" value="ZINC FINGER BED DOMAIN-CONTAINING PROTEIN 39"/>
    <property type="match status" value="1"/>
</dbReference>
<keyword evidence="2" id="KW-0479">Metal-binding</keyword>
<proteinExistence type="predicted"/>
<feature type="compositionally biased region" description="Polar residues" evidence="7">
    <location>
        <begin position="93"/>
        <end position="107"/>
    </location>
</feature>
<evidence type="ECO:0000256" key="6">
    <source>
        <dbReference type="ARBA" id="ARBA00023242"/>
    </source>
</evidence>
<dbReference type="Proteomes" id="UP001172457">
    <property type="component" value="Chromosome 2"/>
</dbReference>
<evidence type="ECO:0008006" key="13">
    <source>
        <dbReference type="Google" id="ProtNLM"/>
    </source>
</evidence>
<evidence type="ECO:0000259" key="9">
    <source>
        <dbReference type="Pfam" id="PF05699"/>
    </source>
</evidence>
<evidence type="ECO:0000256" key="8">
    <source>
        <dbReference type="SAM" id="SignalP"/>
    </source>
</evidence>
<feature type="domain" description="hAT-like transposase RNase-H fold" evidence="10">
    <location>
        <begin position="466"/>
        <end position="564"/>
    </location>
</feature>
<reference evidence="11" key="1">
    <citation type="submission" date="2023-03" db="EMBL/GenBank/DDBJ databases">
        <title>Chromosome-scale reference genome and RAD-based genetic map of yellow starthistle (Centaurea solstitialis) reveal putative structural variation and QTLs associated with invader traits.</title>
        <authorList>
            <person name="Reatini B."/>
            <person name="Cang F.A."/>
            <person name="Jiang Q."/>
            <person name="Mckibben M.T.W."/>
            <person name="Barker M.S."/>
            <person name="Rieseberg L.H."/>
            <person name="Dlugosch K.M."/>
        </authorList>
    </citation>
    <scope>NUCLEOTIDE SEQUENCE</scope>
    <source>
        <strain evidence="11">CAN-66</strain>
        <tissue evidence="11">Leaf</tissue>
    </source>
</reference>
<dbReference type="SUPFAM" id="SSF53098">
    <property type="entry name" value="Ribonuclease H-like"/>
    <property type="match status" value="1"/>
</dbReference>
<feature type="region of interest" description="Disordered" evidence="7">
    <location>
        <begin position="23"/>
        <end position="164"/>
    </location>
</feature>
<evidence type="ECO:0000256" key="4">
    <source>
        <dbReference type="ARBA" id="ARBA00022833"/>
    </source>
</evidence>
<comment type="subcellular location">
    <subcellularLocation>
        <location evidence="1">Nucleus</location>
    </subcellularLocation>
</comment>
<keyword evidence="12" id="KW-1185">Reference proteome</keyword>
<evidence type="ECO:0000256" key="1">
    <source>
        <dbReference type="ARBA" id="ARBA00004123"/>
    </source>
</evidence>
<feature type="chain" id="PRO_5041423052" description="Zinc finger BED domain-containing protein RICESLEEPER 2-like" evidence="8">
    <location>
        <begin position="21"/>
        <end position="719"/>
    </location>
</feature>
<feature type="compositionally biased region" description="Basic and acidic residues" evidence="7">
    <location>
        <begin position="121"/>
        <end position="131"/>
    </location>
</feature>
<dbReference type="InterPro" id="IPR012337">
    <property type="entry name" value="RNaseH-like_sf"/>
</dbReference>
<dbReference type="EMBL" id="JARYMX010000002">
    <property type="protein sequence ID" value="KAJ9562352.1"/>
    <property type="molecule type" value="Genomic_DNA"/>
</dbReference>
<keyword evidence="8" id="KW-0732">Signal</keyword>
<dbReference type="Pfam" id="PF05699">
    <property type="entry name" value="Dimer_Tnp_hAT"/>
    <property type="match status" value="1"/>
</dbReference>
<sequence>MVGFSIFIRILLSQPPPSLTCWWRREDDPPSPATSRRPSYTGVSTTPAFPPHRRFHHTGDAPQRWSTFPPLIAGGHNSQVQSDCMDDGGSLNPFPQSMEGSTTSPLSPMQGAVGENGANNEEEHTTTHEDASTQNPTQDESVREPNEVGEDEPSGSEVDSLPLVGPNAKYDENKMREAIANWVLGTEQPFTAVEEVLYVKMVKTAQSQFEKFSRAASRADCFKIYEHEKKKLKALTKAATKISLTTDCWRSSHQRVEYMVITGHFIDQNWRLQKRVLSFVHIPPPRTRLDIVDCIYKCLKDWEIEDKIFTISVDNAAYNDRVVRTLKENFSRVKRLSCGGRLFHIRCCAHILNLLVKDGLAKIERVIGEVREGIKYINYSEARCEVFSNVAHQLQIRDRKLFLDVPTRWNSTYDMLSVALKFKDAFPRYAEYEPHFRHLPTELDWKNVESVCEILKVFKVCTNIISGCDYPTSNLYLIEVFRVKQTLDKGSLSENAFIREMVSAMKEKFDKYWGECHLVMAIASVLDPRFKMKLVEFSFPIIYENSENHIQEVKNALYLMYSEYLEMHDTLVREAANYGSGHGGNVVSGRSEGTSLGSGWEAFGEFIKNVDLEIPEKSELDLYLEKGVYREQGQGGIGSFSALEWWNVHRLKYRVLSMMAMDILAIPISTVASEATFSAGGRVIDPYRASLAPETVQMLICGEDWIRQLHGIKKKLKVR</sequence>
<dbReference type="GO" id="GO:0003677">
    <property type="term" value="F:DNA binding"/>
    <property type="evidence" value="ECO:0007669"/>
    <property type="project" value="UniProtKB-KW"/>
</dbReference>
<dbReference type="InterPro" id="IPR025525">
    <property type="entry name" value="hAT-like_transposase_RNase-H"/>
</dbReference>
<dbReference type="AlphaFoldDB" id="A0AA38WIN1"/>
<evidence type="ECO:0000256" key="7">
    <source>
        <dbReference type="SAM" id="MobiDB-lite"/>
    </source>
</evidence>
<dbReference type="InterPro" id="IPR052035">
    <property type="entry name" value="ZnF_BED_domain_contain"/>
</dbReference>
<evidence type="ECO:0000256" key="3">
    <source>
        <dbReference type="ARBA" id="ARBA00022771"/>
    </source>
</evidence>
<comment type="caution">
    <text evidence="11">The sequence shown here is derived from an EMBL/GenBank/DDBJ whole genome shotgun (WGS) entry which is preliminary data.</text>
</comment>
<dbReference type="InterPro" id="IPR008906">
    <property type="entry name" value="HATC_C_dom"/>
</dbReference>
<evidence type="ECO:0000259" key="10">
    <source>
        <dbReference type="Pfam" id="PF14372"/>
    </source>
</evidence>
<dbReference type="PANTHER" id="PTHR46481">
    <property type="entry name" value="ZINC FINGER BED DOMAIN-CONTAINING PROTEIN 4"/>
    <property type="match status" value="1"/>
</dbReference>
<dbReference type="GO" id="GO:0046983">
    <property type="term" value="F:protein dimerization activity"/>
    <property type="evidence" value="ECO:0007669"/>
    <property type="project" value="InterPro"/>
</dbReference>
<evidence type="ECO:0000313" key="12">
    <source>
        <dbReference type="Proteomes" id="UP001172457"/>
    </source>
</evidence>
<gene>
    <name evidence="11" type="ORF">OSB04_007512</name>
</gene>
<feature type="domain" description="HAT C-terminal dimerisation" evidence="9">
    <location>
        <begin position="619"/>
        <end position="706"/>
    </location>
</feature>
<dbReference type="GO" id="GO:0005634">
    <property type="term" value="C:nucleus"/>
    <property type="evidence" value="ECO:0007669"/>
    <property type="project" value="UniProtKB-SubCell"/>
</dbReference>
<keyword evidence="3" id="KW-0863">Zinc-finger</keyword>
<name>A0AA38WIN1_9ASTR</name>
<evidence type="ECO:0000256" key="5">
    <source>
        <dbReference type="ARBA" id="ARBA00023125"/>
    </source>
</evidence>
<protein>
    <recommendedName>
        <fullName evidence="13">Zinc finger BED domain-containing protein RICESLEEPER 2-like</fullName>
    </recommendedName>
</protein>
<dbReference type="GO" id="GO:0008270">
    <property type="term" value="F:zinc ion binding"/>
    <property type="evidence" value="ECO:0007669"/>
    <property type="project" value="UniProtKB-KW"/>
</dbReference>
<keyword evidence="5" id="KW-0238">DNA-binding</keyword>
<evidence type="ECO:0000256" key="2">
    <source>
        <dbReference type="ARBA" id="ARBA00022723"/>
    </source>
</evidence>
<dbReference type="Pfam" id="PF14372">
    <property type="entry name" value="hAT-like_RNase-H"/>
    <property type="match status" value="1"/>
</dbReference>
<keyword evidence="6" id="KW-0539">Nucleus</keyword>
<organism evidence="11 12">
    <name type="scientific">Centaurea solstitialis</name>
    <name type="common">yellow star-thistle</name>
    <dbReference type="NCBI Taxonomy" id="347529"/>
    <lineage>
        <taxon>Eukaryota</taxon>
        <taxon>Viridiplantae</taxon>
        <taxon>Streptophyta</taxon>
        <taxon>Embryophyta</taxon>
        <taxon>Tracheophyta</taxon>
        <taxon>Spermatophyta</taxon>
        <taxon>Magnoliopsida</taxon>
        <taxon>eudicotyledons</taxon>
        <taxon>Gunneridae</taxon>
        <taxon>Pentapetalae</taxon>
        <taxon>asterids</taxon>
        <taxon>campanulids</taxon>
        <taxon>Asterales</taxon>
        <taxon>Asteraceae</taxon>
        <taxon>Carduoideae</taxon>
        <taxon>Cardueae</taxon>
        <taxon>Centaureinae</taxon>
        <taxon>Centaurea</taxon>
    </lineage>
</organism>
<feature type="compositionally biased region" description="Polar residues" evidence="7">
    <location>
        <begin position="33"/>
        <end position="47"/>
    </location>
</feature>
<evidence type="ECO:0000313" key="11">
    <source>
        <dbReference type="EMBL" id="KAJ9562352.1"/>
    </source>
</evidence>
<keyword evidence="4" id="KW-0862">Zinc</keyword>
<feature type="signal peptide" evidence="8">
    <location>
        <begin position="1"/>
        <end position="20"/>
    </location>
</feature>